<evidence type="ECO:0000256" key="1">
    <source>
        <dbReference type="SAM" id="MobiDB-lite"/>
    </source>
</evidence>
<feature type="region of interest" description="Disordered" evidence="1">
    <location>
        <begin position="1"/>
        <end position="65"/>
    </location>
</feature>
<feature type="compositionally biased region" description="Basic residues" evidence="1">
    <location>
        <begin position="1"/>
        <end position="10"/>
    </location>
</feature>
<organism evidence="2 3">
    <name type="scientific">Carya illinoinensis</name>
    <name type="common">Pecan</name>
    <dbReference type="NCBI Taxonomy" id="32201"/>
    <lineage>
        <taxon>Eukaryota</taxon>
        <taxon>Viridiplantae</taxon>
        <taxon>Streptophyta</taxon>
        <taxon>Embryophyta</taxon>
        <taxon>Tracheophyta</taxon>
        <taxon>Spermatophyta</taxon>
        <taxon>Magnoliopsida</taxon>
        <taxon>eudicotyledons</taxon>
        <taxon>Gunneridae</taxon>
        <taxon>Pentapetalae</taxon>
        <taxon>rosids</taxon>
        <taxon>fabids</taxon>
        <taxon>Fagales</taxon>
        <taxon>Juglandaceae</taxon>
        <taxon>Carya</taxon>
    </lineage>
</organism>
<reference evidence="2" key="1">
    <citation type="submission" date="2021-01" db="EMBL/GenBank/DDBJ databases">
        <authorList>
            <person name="Lovell J.T."/>
            <person name="Bentley N."/>
            <person name="Bhattarai G."/>
            <person name="Jenkins J.W."/>
            <person name="Sreedasyam A."/>
            <person name="Alarcon Y."/>
            <person name="Bock C."/>
            <person name="Boston L."/>
            <person name="Carlson J."/>
            <person name="Cervantes K."/>
            <person name="Clermont K."/>
            <person name="Krom N."/>
            <person name="Kubenka K."/>
            <person name="Mamidi S."/>
            <person name="Mattison C."/>
            <person name="Monteros M."/>
            <person name="Pisani C."/>
            <person name="Plott C."/>
            <person name="Rajasekar S."/>
            <person name="Rhein H.S."/>
            <person name="Rohla C."/>
            <person name="Song M."/>
            <person name="Hilaire R.S."/>
            <person name="Shu S."/>
            <person name="Wells L."/>
            <person name="Wang X."/>
            <person name="Webber J."/>
            <person name="Heerema R.J."/>
            <person name="Klein P."/>
            <person name="Conner P."/>
            <person name="Grauke L."/>
            <person name="Grimwood J."/>
            <person name="Schmutz J."/>
            <person name="Randall J.J."/>
        </authorList>
    </citation>
    <scope>NUCLEOTIDE SEQUENCE</scope>
    <source>
        <tissue evidence="2">Leaf</tissue>
    </source>
</reference>
<dbReference type="EMBL" id="CM031840">
    <property type="protein sequence ID" value="KAG6671749.1"/>
    <property type="molecule type" value="Genomic_DNA"/>
</dbReference>
<accession>A0A921ZZL0</accession>
<evidence type="ECO:0000313" key="2">
    <source>
        <dbReference type="EMBL" id="KAG6671749.1"/>
    </source>
</evidence>
<dbReference type="AlphaFoldDB" id="A0A921ZZL0"/>
<name>A0A921ZZL0_CARIL</name>
<dbReference type="Proteomes" id="UP000811246">
    <property type="component" value="Chromosome 16"/>
</dbReference>
<protein>
    <submittedName>
        <fullName evidence="2">Uncharacterized protein</fullName>
    </submittedName>
</protein>
<proteinExistence type="predicted"/>
<evidence type="ECO:0000313" key="3">
    <source>
        <dbReference type="Proteomes" id="UP000811246"/>
    </source>
</evidence>
<gene>
    <name evidence="2" type="ORF">I3842_16G020100</name>
</gene>
<sequence>MARKVKRSEKRQREREMAMSQLNQDGKAVGDMVLKKQDEGVKLNPGGDHAARSETEPRFKPKAGSVFPKKKKLVQRMMRDYMIQSCANSFPGRVSDDGEC</sequence>
<comment type="caution">
    <text evidence="2">The sequence shown here is derived from an EMBL/GenBank/DDBJ whole genome shotgun (WGS) entry which is preliminary data.</text>
</comment>
<feature type="compositionally biased region" description="Basic and acidic residues" evidence="1">
    <location>
        <begin position="49"/>
        <end position="59"/>
    </location>
</feature>